<dbReference type="Proteomes" id="UP001273166">
    <property type="component" value="Unassembled WGS sequence"/>
</dbReference>
<accession>A0AAJ0GMK0</accession>
<name>A0AAJ0GMK0_9PEZI</name>
<evidence type="ECO:0000313" key="1">
    <source>
        <dbReference type="EMBL" id="KAK3302712.1"/>
    </source>
</evidence>
<dbReference type="RefSeq" id="XP_062718492.1">
    <property type="nucleotide sequence ID" value="XM_062870014.1"/>
</dbReference>
<protein>
    <submittedName>
        <fullName evidence="1">Uncharacterized protein</fullName>
    </submittedName>
</protein>
<organism evidence="1 2">
    <name type="scientific">Chaetomium strumarium</name>
    <dbReference type="NCBI Taxonomy" id="1170767"/>
    <lineage>
        <taxon>Eukaryota</taxon>
        <taxon>Fungi</taxon>
        <taxon>Dikarya</taxon>
        <taxon>Ascomycota</taxon>
        <taxon>Pezizomycotina</taxon>
        <taxon>Sordariomycetes</taxon>
        <taxon>Sordariomycetidae</taxon>
        <taxon>Sordariales</taxon>
        <taxon>Chaetomiaceae</taxon>
        <taxon>Chaetomium</taxon>
    </lineage>
</organism>
<keyword evidence="2" id="KW-1185">Reference proteome</keyword>
<dbReference type="GeneID" id="87888843"/>
<reference evidence="1" key="1">
    <citation type="journal article" date="2023" name="Mol. Phylogenet. Evol.">
        <title>Genome-scale phylogeny and comparative genomics of the fungal order Sordariales.</title>
        <authorList>
            <person name="Hensen N."/>
            <person name="Bonometti L."/>
            <person name="Westerberg I."/>
            <person name="Brannstrom I.O."/>
            <person name="Guillou S."/>
            <person name="Cros-Aarteil S."/>
            <person name="Calhoun S."/>
            <person name="Haridas S."/>
            <person name="Kuo A."/>
            <person name="Mondo S."/>
            <person name="Pangilinan J."/>
            <person name="Riley R."/>
            <person name="LaButti K."/>
            <person name="Andreopoulos B."/>
            <person name="Lipzen A."/>
            <person name="Chen C."/>
            <person name="Yan M."/>
            <person name="Daum C."/>
            <person name="Ng V."/>
            <person name="Clum A."/>
            <person name="Steindorff A."/>
            <person name="Ohm R.A."/>
            <person name="Martin F."/>
            <person name="Silar P."/>
            <person name="Natvig D.O."/>
            <person name="Lalanne C."/>
            <person name="Gautier V."/>
            <person name="Ament-Velasquez S.L."/>
            <person name="Kruys A."/>
            <person name="Hutchinson M.I."/>
            <person name="Powell A.J."/>
            <person name="Barry K."/>
            <person name="Miller A.N."/>
            <person name="Grigoriev I.V."/>
            <person name="Debuchy R."/>
            <person name="Gladieux P."/>
            <person name="Hiltunen Thoren M."/>
            <person name="Johannesson H."/>
        </authorList>
    </citation>
    <scope>NUCLEOTIDE SEQUENCE</scope>
    <source>
        <strain evidence="1">CBS 333.67</strain>
    </source>
</reference>
<evidence type="ECO:0000313" key="2">
    <source>
        <dbReference type="Proteomes" id="UP001273166"/>
    </source>
</evidence>
<dbReference type="AlphaFoldDB" id="A0AAJ0GMK0"/>
<reference evidence="1" key="2">
    <citation type="submission" date="2023-06" db="EMBL/GenBank/DDBJ databases">
        <authorList>
            <consortium name="Lawrence Berkeley National Laboratory"/>
            <person name="Mondo S.J."/>
            <person name="Hensen N."/>
            <person name="Bonometti L."/>
            <person name="Westerberg I."/>
            <person name="Brannstrom I.O."/>
            <person name="Guillou S."/>
            <person name="Cros-Aarteil S."/>
            <person name="Calhoun S."/>
            <person name="Haridas S."/>
            <person name="Kuo A."/>
            <person name="Pangilinan J."/>
            <person name="Riley R."/>
            <person name="Labutti K."/>
            <person name="Andreopoulos B."/>
            <person name="Lipzen A."/>
            <person name="Chen C."/>
            <person name="Yanf M."/>
            <person name="Daum C."/>
            <person name="Ng V."/>
            <person name="Clum A."/>
            <person name="Steindorff A."/>
            <person name="Ohm R."/>
            <person name="Martin F."/>
            <person name="Silar P."/>
            <person name="Natvig D."/>
            <person name="Lalanne C."/>
            <person name="Gautier V."/>
            <person name="Ament-Velasquez S.L."/>
            <person name="Kruys A."/>
            <person name="Hutchinson M.I."/>
            <person name="Powell A.J."/>
            <person name="Barry K."/>
            <person name="Miller A.N."/>
            <person name="Grigoriev I.V."/>
            <person name="Debuchy R."/>
            <person name="Gladieux P."/>
            <person name="Thoren M.H."/>
            <person name="Johannesson H."/>
        </authorList>
    </citation>
    <scope>NUCLEOTIDE SEQUENCE</scope>
    <source>
        <strain evidence="1">CBS 333.67</strain>
    </source>
</reference>
<sequence length="66" mass="7198">MHRLRRVLQGARILPCFLPCLITREVAEGKTVDFVLAPYLGSESEGGMQLSVPSPMHANLVCFLGA</sequence>
<proteinExistence type="predicted"/>
<gene>
    <name evidence="1" type="ORF">B0T15DRAFT_543719</name>
</gene>
<comment type="caution">
    <text evidence="1">The sequence shown here is derived from an EMBL/GenBank/DDBJ whole genome shotgun (WGS) entry which is preliminary data.</text>
</comment>
<dbReference type="EMBL" id="JAUDZG010000007">
    <property type="protein sequence ID" value="KAK3302712.1"/>
    <property type="molecule type" value="Genomic_DNA"/>
</dbReference>